<dbReference type="InterPro" id="IPR000182">
    <property type="entry name" value="GNAT_dom"/>
</dbReference>
<dbReference type="KEGG" id="talb:FTW19_07015"/>
<accession>A0A5B9E858</accession>
<protein>
    <submittedName>
        <fullName evidence="2">GNAT family N-acetyltransferase</fullName>
    </submittedName>
</protein>
<dbReference type="SUPFAM" id="SSF55729">
    <property type="entry name" value="Acyl-CoA N-acyltransferases (Nat)"/>
    <property type="match status" value="1"/>
</dbReference>
<name>A0A5B9E858_9BACT</name>
<evidence type="ECO:0000313" key="2">
    <source>
        <dbReference type="EMBL" id="QEE27764.1"/>
    </source>
</evidence>
<evidence type="ECO:0000259" key="1">
    <source>
        <dbReference type="PROSITE" id="PS51186"/>
    </source>
</evidence>
<dbReference type="Pfam" id="PF13508">
    <property type="entry name" value="Acetyltransf_7"/>
    <property type="match status" value="1"/>
</dbReference>
<dbReference type="Gene3D" id="3.40.630.30">
    <property type="match status" value="1"/>
</dbReference>
<feature type="domain" description="N-acetyltransferase" evidence="1">
    <location>
        <begin position="16"/>
        <end position="167"/>
    </location>
</feature>
<dbReference type="InterPro" id="IPR016181">
    <property type="entry name" value="Acyl_CoA_acyltransferase"/>
</dbReference>
<dbReference type="OrthoDB" id="120618at2"/>
<organism evidence="2 3">
    <name type="scientific">Terriglobus albidus</name>
    <dbReference type="NCBI Taxonomy" id="1592106"/>
    <lineage>
        <taxon>Bacteria</taxon>
        <taxon>Pseudomonadati</taxon>
        <taxon>Acidobacteriota</taxon>
        <taxon>Terriglobia</taxon>
        <taxon>Terriglobales</taxon>
        <taxon>Acidobacteriaceae</taxon>
        <taxon>Terriglobus</taxon>
    </lineage>
</organism>
<dbReference type="EMBL" id="CP042806">
    <property type="protein sequence ID" value="QEE27764.1"/>
    <property type="molecule type" value="Genomic_DNA"/>
</dbReference>
<dbReference type="AlphaFoldDB" id="A0A5B9E858"/>
<reference evidence="2 3" key="1">
    <citation type="submission" date="2019-08" db="EMBL/GenBank/DDBJ databases">
        <title>Complete genome sequence of Terriglobus albidus strain ORNL.</title>
        <authorList>
            <person name="Podar M."/>
        </authorList>
    </citation>
    <scope>NUCLEOTIDE SEQUENCE [LARGE SCALE GENOMIC DNA]</scope>
    <source>
        <strain evidence="2 3">ORNL</strain>
    </source>
</reference>
<proteinExistence type="predicted"/>
<keyword evidence="2" id="KW-0808">Transferase</keyword>
<dbReference type="RefSeq" id="WP_147646954.1">
    <property type="nucleotide sequence ID" value="NZ_CP042806.1"/>
</dbReference>
<gene>
    <name evidence="2" type="ORF">FTW19_07015</name>
</gene>
<dbReference type="Proteomes" id="UP000321820">
    <property type="component" value="Chromosome"/>
</dbReference>
<keyword evidence="3" id="KW-1185">Reference proteome</keyword>
<dbReference type="GO" id="GO:0016747">
    <property type="term" value="F:acyltransferase activity, transferring groups other than amino-acyl groups"/>
    <property type="evidence" value="ECO:0007669"/>
    <property type="project" value="InterPro"/>
</dbReference>
<dbReference type="CDD" id="cd04301">
    <property type="entry name" value="NAT_SF"/>
    <property type="match status" value="1"/>
</dbReference>
<sequence>MTRSFVATTGSGLVLKRLQPSSELEFSDLLSLYEEAFPSSERKPVAVLRRMLSVEEYYFLLATENEVTVGFAIVRVLSGGTAALLEYMAVAPSERRRGIGGQIVLAAARAANAPSVTLLLEVESDRIEDEDRLLRTRRKQFYRSLGARELCDLNWIMPPVIATLPPPMEMMALGKIVSSVPRHQVQQWLTEIYVDVYEQSADDPRIEAMVRELPGEVRFV</sequence>
<dbReference type="PROSITE" id="PS51186">
    <property type="entry name" value="GNAT"/>
    <property type="match status" value="1"/>
</dbReference>
<evidence type="ECO:0000313" key="3">
    <source>
        <dbReference type="Proteomes" id="UP000321820"/>
    </source>
</evidence>